<comment type="caution">
    <text evidence="2">The sequence shown here is derived from an EMBL/GenBank/DDBJ whole genome shotgun (WGS) entry which is preliminary data.</text>
</comment>
<dbReference type="PANTHER" id="PTHR36595:SF1">
    <property type="entry name" value="TRANSMEMBRANE PROTEIN"/>
    <property type="match status" value="1"/>
</dbReference>
<evidence type="ECO:0000256" key="1">
    <source>
        <dbReference type="SAM" id="MobiDB-lite"/>
    </source>
</evidence>
<feature type="region of interest" description="Disordered" evidence="1">
    <location>
        <begin position="1"/>
        <end position="20"/>
    </location>
</feature>
<organism evidence="2 3">
    <name type="scientific">Dovyalis caffra</name>
    <dbReference type="NCBI Taxonomy" id="77055"/>
    <lineage>
        <taxon>Eukaryota</taxon>
        <taxon>Viridiplantae</taxon>
        <taxon>Streptophyta</taxon>
        <taxon>Embryophyta</taxon>
        <taxon>Tracheophyta</taxon>
        <taxon>Spermatophyta</taxon>
        <taxon>Magnoliopsida</taxon>
        <taxon>eudicotyledons</taxon>
        <taxon>Gunneridae</taxon>
        <taxon>Pentapetalae</taxon>
        <taxon>rosids</taxon>
        <taxon>fabids</taxon>
        <taxon>Malpighiales</taxon>
        <taxon>Salicaceae</taxon>
        <taxon>Flacourtieae</taxon>
        <taxon>Dovyalis</taxon>
    </lineage>
</organism>
<evidence type="ECO:0000313" key="3">
    <source>
        <dbReference type="Proteomes" id="UP001314170"/>
    </source>
</evidence>
<keyword evidence="3" id="KW-1185">Reference proteome</keyword>
<gene>
    <name evidence="2" type="ORF">DCAF_LOCUS12123</name>
</gene>
<evidence type="ECO:0000313" key="2">
    <source>
        <dbReference type="EMBL" id="CAK7337096.1"/>
    </source>
</evidence>
<protein>
    <submittedName>
        <fullName evidence="2">Uncharacterized protein</fullName>
    </submittedName>
</protein>
<accession>A0AAV1RK26</accession>
<proteinExistence type="predicted"/>
<dbReference type="Proteomes" id="UP001314170">
    <property type="component" value="Unassembled WGS sequence"/>
</dbReference>
<name>A0AAV1RK26_9ROSI</name>
<sequence length="129" mass="14465">MILVGSKPVSNFDQESEIPRSMAINTHTRVKGDILATPSSLDGNKNPSLDENKISIDDRNVSISLEEPTGDKISIDGRNVSISLEEPTGDHKDEENGSDNEDDELRRRVEEFINKVNQGWRTELSRHHV</sequence>
<feature type="region of interest" description="Disordered" evidence="1">
    <location>
        <begin position="65"/>
        <end position="106"/>
    </location>
</feature>
<dbReference type="EMBL" id="CAWUPB010001010">
    <property type="protein sequence ID" value="CAK7337096.1"/>
    <property type="molecule type" value="Genomic_DNA"/>
</dbReference>
<reference evidence="2 3" key="1">
    <citation type="submission" date="2024-01" db="EMBL/GenBank/DDBJ databases">
        <authorList>
            <person name="Waweru B."/>
        </authorList>
    </citation>
    <scope>NUCLEOTIDE SEQUENCE [LARGE SCALE GENOMIC DNA]</scope>
</reference>
<dbReference type="PANTHER" id="PTHR36595">
    <property type="entry name" value="TRANSMEMBRANE PROTEIN"/>
    <property type="match status" value="1"/>
</dbReference>
<dbReference type="AlphaFoldDB" id="A0AAV1RK26"/>